<dbReference type="EMBL" id="JOJP01000001">
    <property type="protein sequence ID" value="KEI70353.1"/>
    <property type="molecule type" value="Genomic_DNA"/>
</dbReference>
<keyword evidence="2" id="KW-1185">Reference proteome</keyword>
<name>A0A081K877_9GAMM</name>
<protein>
    <submittedName>
        <fullName evidence="1">Uncharacterized protein</fullName>
    </submittedName>
</protein>
<gene>
    <name evidence="1" type="ORF">GV64_06085</name>
</gene>
<sequence>MDKVDQQPAGMNAQGYDVCDHDVCVHMREVRATWKTRMGRSCCVAAAAMGCYLTWGDGVFWTSIGSVLWGALGKTLGERLIGPQKCNHKLAAKME</sequence>
<evidence type="ECO:0000313" key="1">
    <source>
        <dbReference type="EMBL" id="KEI70353.1"/>
    </source>
</evidence>
<accession>A0A081K877</accession>
<proteinExistence type="predicted"/>
<evidence type="ECO:0000313" key="2">
    <source>
        <dbReference type="Proteomes" id="UP000027997"/>
    </source>
</evidence>
<dbReference type="RefSeq" id="WP_020581085.1">
    <property type="nucleotide sequence ID" value="NZ_JOJP01000001.1"/>
</dbReference>
<reference evidence="1 2" key="1">
    <citation type="submission" date="2014-06" db="EMBL/GenBank/DDBJ databases">
        <title>Whole Genome Sequences of Three Symbiotic Endozoicomonas Bacteria.</title>
        <authorList>
            <person name="Neave M.J."/>
            <person name="Apprill A."/>
            <person name="Voolstra C.R."/>
        </authorList>
    </citation>
    <scope>NUCLEOTIDE SEQUENCE [LARGE SCALE GENOMIC DNA]</scope>
    <source>
        <strain evidence="1 2">DSM 22380</strain>
    </source>
</reference>
<comment type="caution">
    <text evidence="1">The sequence shown here is derived from an EMBL/GenBank/DDBJ whole genome shotgun (WGS) entry which is preliminary data.</text>
</comment>
<organism evidence="1 2">
    <name type="scientific">Endozoicomonas elysicola</name>
    <dbReference type="NCBI Taxonomy" id="305900"/>
    <lineage>
        <taxon>Bacteria</taxon>
        <taxon>Pseudomonadati</taxon>
        <taxon>Pseudomonadota</taxon>
        <taxon>Gammaproteobacteria</taxon>
        <taxon>Oceanospirillales</taxon>
        <taxon>Endozoicomonadaceae</taxon>
        <taxon>Endozoicomonas</taxon>
    </lineage>
</organism>
<dbReference type="Proteomes" id="UP000027997">
    <property type="component" value="Unassembled WGS sequence"/>
</dbReference>
<dbReference type="AlphaFoldDB" id="A0A081K877"/>